<dbReference type="Gene3D" id="3.50.30.40">
    <property type="entry name" value="Ribonuclease E inhibitor RraA/RraA-like"/>
    <property type="match status" value="1"/>
</dbReference>
<comment type="catalytic activity">
    <reaction evidence="1">
        <text>4-hydroxy-4-methyl-2-oxoglutarate = 2 pyruvate</text>
        <dbReference type="Rhea" id="RHEA:22748"/>
        <dbReference type="ChEBI" id="CHEBI:15361"/>
        <dbReference type="ChEBI" id="CHEBI:58276"/>
        <dbReference type="EC" id="4.1.3.17"/>
    </reaction>
</comment>
<keyword evidence="15" id="KW-1185">Reference proteome</keyword>
<comment type="cofactor">
    <cofactor evidence="13">
        <name>Mg(2+)</name>
        <dbReference type="ChEBI" id="CHEBI:18420"/>
    </cofactor>
</comment>
<evidence type="ECO:0000256" key="6">
    <source>
        <dbReference type="ARBA" id="ARBA00012947"/>
    </source>
</evidence>
<evidence type="ECO:0000256" key="8">
    <source>
        <dbReference type="ARBA" id="ARBA00025046"/>
    </source>
</evidence>
<dbReference type="Pfam" id="PF03737">
    <property type="entry name" value="RraA-like"/>
    <property type="match status" value="1"/>
</dbReference>
<evidence type="ECO:0000256" key="4">
    <source>
        <dbReference type="ARBA" id="ARBA00011233"/>
    </source>
</evidence>
<dbReference type="InterPro" id="IPR036704">
    <property type="entry name" value="RraA/RraA-like_sf"/>
</dbReference>
<dbReference type="GO" id="GO:0008948">
    <property type="term" value="F:oxaloacetate decarboxylase activity"/>
    <property type="evidence" value="ECO:0007669"/>
    <property type="project" value="UniProtKB-EC"/>
</dbReference>
<reference evidence="14" key="1">
    <citation type="submission" date="2021-03" db="EMBL/GenBank/DDBJ databases">
        <title>Proteiniclasticum marinus sp. nov., isolated from tidal flat sediment.</title>
        <authorList>
            <person name="Namirimu T."/>
            <person name="Yang J.-A."/>
            <person name="Yang S.-H."/>
            <person name="Kim Y.-J."/>
            <person name="Kwon K.K."/>
        </authorList>
    </citation>
    <scope>NUCLEOTIDE SEQUENCE</scope>
    <source>
        <strain evidence="14">SCR006</strain>
    </source>
</reference>
<evidence type="ECO:0000256" key="10">
    <source>
        <dbReference type="ARBA" id="ARBA00030169"/>
    </source>
</evidence>
<accession>A0A939HD84</accession>
<keyword evidence="13" id="KW-0460">Magnesium</keyword>
<dbReference type="EC" id="4.1.3.17" evidence="5"/>
<comment type="function">
    <text evidence="8">Catalyzes the aldol cleavage of 4-hydroxy-4-methyl-2-oxoglutarate (HMG) into 2 molecules of pyruvate. Also contains a secondary oxaloacetate (OAA) decarboxylase activity due to the common pyruvate enolate transition state formed following C-C bond cleavage in the retro-aldol and decarboxylation reactions.</text>
</comment>
<comment type="catalytic activity">
    <reaction evidence="12">
        <text>oxaloacetate + H(+) = pyruvate + CO2</text>
        <dbReference type="Rhea" id="RHEA:15641"/>
        <dbReference type="ChEBI" id="CHEBI:15361"/>
        <dbReference type="ChEBI" id="CHEBI:15378"/>
        <dbReference type="ChEBI" id="CHEBI:16452"/>
        <dbReference type="ChEBI" id="CHEBI:16526"/>
        <dbReference type="EC" id="4.1.1.112"/>
    </reaction>
</comment>
<evidence type="ECO:0000256" key="2">
    <source>
        <dbReference type="ARBA" id="ARBA00001968"/>
    </source>
</evidence>
<comment type="similarity">
    <text evidence="3">Belongs to the class II aldolase/RraA-like family.</text>
</comment>
<dbReference type="InterPro" id="IPR005493">
    <property type="entry name" value="RraA/RraA-like"/>
</dbReference>
<dbReference type="CDD" id="cd16841">
    <property type="entry name" value="RraA_family"/>
    <property type="match status" value="1"/>
</dbReference>
<comment type="subunit">
    <text evidence="4">Homotrimer.</text>
</comment>
<dbReference type="GO" id="GO:0046872">
    <property type="term" value="F:metal ion binding"/>
    <property type="evidence" value="ECO:0007669"/>
    <property type="project" value="UniProtKB-KW"/>
</dbReference>
<feature type="binding site" evidence="13">
    <location>
        <begin position="100"/>
        <end position="103"/>
    </location>
    <ligand>
        <name>substrate</name>
    </ligand>
</feature>
<evidence type="ECO:0000256" key="7">
    <source>
        <dbReference type="ARBA" id="ARBA00016549"/>
    </source>
</evidence>
<evidence type="ECO:0000256" key="13">
    <source>
        <dbReference type="PIRSR" id="PIRSR605493-1"/>
    </source>
</evidence>
<dbReference type="PANTHER" id="PTHR33254:SF4">
    <property type="entry name" value="4-HYDROXY-4-METHYL-2-OXOGLUTARATE ALDOLASE 3-RELATED"/>
    <property type="match status" value="1"/>
</dbReference>
<evidence type="ECO:0000256" key="12">
    <source>
        <dbReference type="ARBA" id="ARBA00047973"/>
    </source>
</evidence>
<sequence>MNENYLKLPQKIDEHFIERAKKLSTANLADGMASLSIRRGGCMDPEILAVDEKMRFCATAATVETEDGDNLPIHIAIYQAEPGYALVVDGKGYRDRAYMGDLMVGASKAVGLEAVVLDGYVRDKEGLKSLNLPVFARGYMQRSPAKKGPGKINTPILCAGVEVFPGDLICGDYDGVIVIPKEHIEKVLKKAEDKVAYEEKRTKAIEEYEKNRLEGKETASLAPQWVSEMINK</sequence>
<evidence type="ECO:0000256" key="1">
    <source>
        <dbReference type="ARBA" id="ARBA00001342"/>
    </source>
</evidence>
<evidence type="ECO:0000256" key="11">
    <source>
        <dbReference type="ARBA" id="ARBA00032305"/>
    </source>
</evidence>
<dbReference type="EMBL" id="JAFNJU010000010">
    <property type="protein sequence ID" value="MBO1265826.1"/>
    <property type="molecule type" value="Genomic_DNA"/>
</dbReference>
<proteinExistence type="inferred from homology"/>
<evidence type="ECO:0000256" key="9">
    <source>
        <dbReference type="ARBA" id="ARBA00029596"/>
    </source>
</evidence>
<protein>
    <recommendedName>
        <fullName evidence="7">Putative 4-hydroxy-4-methyl-2-oxoglutarate aldolase</fullName>
        <ecNumber evidence="6">4.1.1.112</ecNumber>
        <ecNumber evidence="5">4.1.3.17</ecNumber>
    </recommendedName>
    <alternativeName>
        <fullName evidence="11">Oxaloacetate decarboxylase</fullName>
    </alternativeName>
    <alternativeName>
        <fullName evidence="9">Regulator of ribonuclease activity homolog</fullName>
    </alternativeName>
    <alternativeName>
        <fullName evidence="10">RraA-like protein</fullName>
    </alternativeName>
</protein>
<evidence type="ECO:0000313" key="14">
    <source>
        <dbReference type="EMBL" id="MBO1265826.1"/>
    </source>
</evidence>
<comment type="cofactor">
    <cofactor evidence="2">
        <name>a divalent metal cation</name>
        <dbReference type="ChEBI" id="CHEBI:60240"/>
    </cofactor>
</comment>
<evidence type="ECO:0000256" key="5">
    <source>
        <dbReference type="ARBA" id="ARBA00012213"/>
    </source>
</evidence>
<dbReference type="GO" id="GO:0047443">
    <property type="term" value="F:4-hydroxy-4-methyl-2-oxoglutarate aldolase activity"/>
    <property type="evidence" value="ECO:0007669"/>
    <property type="project" value="UniProtKB-EC"/>
</dbReference>
<gene>
    <name evidence="14" type="ORF">J3A84_12370</name>
</gene>
<organism evidence="14 15">
    <name type="scientific">Proteiniclasticum aestuarii</name>
    <dbReference type="NCBI Taxonomy" id="2817862"/>
    <lineage>
        <taxon>Bacteria</taxon>
        <taxon>Bacillati</taxon>
        <taxon>Bacillota</taxon>
        <taxon>Clostridia</taxon>
        <taxon>Eubacteriales</taxon>
        <taxon>Clostridiaceae</taxon>
        <taxon>Proteiniclasticum</taxon>
    </lineage>
</organism>
<dbReference type="RefSeq" id="WP_207600353.1">
    <property type="nucleotide sequence ID" value="NZ_JAFNJU010000010.1"/>
</dbReference>
<dbReference type="PANTHER" id="PTHR33254">
    <property type="entry name" value="4-HYDROXY-4-METHYL-2-OXOGLUTARATE ALDOLASE 3-RELATED"/>
    <property type="match status" value="1"/>
</dbReference>
<evidence type="ECO:0000256" key="3">
    <source>
        <dbReference type="ARBA" id="ARBA00008621"/>
    </source>
</evidence>
<feature type="binding site" evidence="13">
    <location>
        <position position="123"/>
    </location>
    <ligand>
        <name>substrate</name>
    </ligand>
</feature>
<comment type="caution">
    <text evidence="14">The sequence shown here is derived from an EMBL/GenBank/DDBJ whole genome shotgun (WGS) entry which is preliminary data.</text>
</comment>
<evidence type="ECO:0000313" key="15">
    <source>
        <dbReference type="Proteomes" id="UP000664218"/>
    </source>
</evidence>
<dbReference type="AlphaFoldDB" id="A0A939HD84"/>
<keyword evidence="13" id="KW-0479">Metal-binding</keyword>
<name>A0A939HD84_9CLOT</name>
<dbReference type="SUPFAM" id="SSF89562">
    <property type="entry name" value="RraA-like"/>
    <property type="match status" value="1"/>
</dbReference>
<dbReference type="Proteomes" id="UP000664218">
    <property type="component" value="Unassembled WGS sequence"/>
</dbReference>
<dbReference type="EC" id="4.1.1.112" evidence="6"/>
<feature type="binding site" evidence="13">
    <location>
        <position position="122"/>
    </location>
    <ligand>
        <name>substrate</name>
    </ligand>
</feature>